<evidence type="ECO:0000256" key="2">
    <source>
        <dbReference type="ARBA" id="ARBA00022795"/>
    </source>
</evidence>
<evidence type="ECO:0000256" key="4">
    <source>
        <dbReference type="SAM" id="MobiDB-lite"/>
    </source>
</evidence>
<sequence length="211" mass="22750">MAGIYPTESAQSTASSAASRTTTNTNTNTNNRTNKTNELGKDDFLKLLITQLRYQDPMEPMEDKDFIAQMAQFTSLEQMKNLNTSMQMSQASGLIGKVVSWAQGGQLYYGMVNSVQIVNGEARLVLDENTTVGLSEVISVTEIPVDYTTGQMTQASTLIGKTVGWIDKDGKETYGVVNSVRLVDGVPKLVIGDSTIGLSEVTSVKDSSTGD</sequence>
<accession>A0A212LSV4</accession>
<dbReference type="GO" id="GO:0044781">
    <property type="term" value="P:bacterial-type flagellum organization"/>
    <property type="evidence" value="ECO:0007669"/>
    <property type="project" value="UniProtKB-UniRule"/>
</dbReference>
<dbReference type="EMBL" id="FMJE01000003">
    <property type="protein sequence ID" value="SCM80459.1"/>
    <property type="molecule type" value="Genomic_DNA"/>
</dbReference>
<reference evidence="5" key="1">
    <citation type="submission" date="2016-08" db="EMBL/GenBank/DDBJ databases">
        <authorList>
            <person name="Seilhamer J.J."/>
        </authorList>
    </citation>
    <scope>NUCLEOTIDE SEQUENCE</scope>
    <source>
        <strain evidence="5">86</strain>
    </source>
</reference>
<keyword evidence="5" id="KW-0282">Flagellum</keyword>
<evidence type="ECO:0000256" key="1">
    <source>
        <dbReference type="ARBA" id="ARBA00010577"/>
    </source>
</evidence>
<organism evidence="5">
    <name type="scientific">uncultured Sporomusa sp</name>
    <dbReference type="NCBI Taxonomy" id="307249"/>
    <lineage>
        <taxon>Bacteria</taxon>
        <taxon>Bacillati</taxon>
        <taxon>Bacillota</taxon>
        <taxon>Negativicutes</taxon>
        <taxon>Selenomonadales</taxon>
        <taxon>Sporomusaceae</taxon>
        <taxon>Sporomusa</taxon>
        <taxon>environmental samples</taxon>
    </lineage>
</organism>
<dbReference type="RefSeq" id="WP_288183856.1">
    <property type="nucleotide sequence ID" value="NZ_LT608335.1"/>
</dbReference>
<feature type="compositionally biased region" description="Low complexity" evidence="4">
    <location>
        <begin position="9"/>
        <end position="37"/>
    </location>
</feature>
<dbReference type="NCBIfam" id="NF007197">
    <property type="entry name" value="PRK09618.1"/>
    <property type="match status" value="1"/>
</dbReference>
<protein>
    <recommendedName>
        <fullName evidence="3">Basal-body rod modification protein FlgD</fullName>
    </recommendedName>
</protein>
<gene>
    <name evidence="5" type="ORF">KL86SPO_30637</name>
</gene>
<comment type="similarity">
    <text evidence="1 3">Belongs to the FlgD family.</text>
</comment>
<feature type="region of interest" description="Disordered" evidence="4">
    <location>
        <begin position="1"/>
        <end position="38"/>
    </location>
</feature>
<proteinExistence type="inferred from homology"/>
<keyword evidence="5" id="KW-0966">Cell projection</keyword>
<evidence type="ECO:0000256" key="3">
    <source>
        <dbReference type="RuleBase" id="RU362076"/>
    </source>
</evidence>
<keyword evidence="2 3" id="KW-1005">Bacterial flagellum biogenesis</keyword>
<comment type="function">
    <text evidence="3">Required for flagellar hook formation. May act as a scaffolding protein.</text>
</comment>
<evidence type="ECO:0000313" key="5">
    <source>
        <dbReference type="EMBL" id="SCM80459.1"/>
    </source>
</evidence>
<dbReference type="AlphaFoldDB" id="A0A212LSV4"/>
<keyword evidence="5" id="KW-0969">Cilium</keyword>
<name>A0A212LSV4_9FIRM</name>
<dbReference type="Pfam" id="PF03963">
    <property type="entry name" value="FlgD"/>
    <property type="match status" value="1"/>
</dbReference>
<dbReference type="InterPro" id="IPR005648">
    <property type="entry name" value="FlgD"/>
</dbReference>